<name>A0AAU7U9U3_9DEIO</name>
<dbReference type="AlphaFoldDB" id="A0AAU7U9U3"/>
<evidence type="ECO:0000256" key="1">
    <source>
        <dbReference type="ARBA" id="ARBA00010751"/>
    </source>
</evidence>
<dbReference type="EMBL" id="CP158299">
    <property type="protein sequence ID" value="XBV85148.1"/>
    <property type="molecule type" value="Genomic_DNA"/>
</dbReference>
<proteinExistence type="inferred from homology"/>
<accession>A0AAU7U9U3</accession>
<gene>
    <name evidence="3" type="ORF">ABOD76_17150</name>
</gene>
<evidence type="ECO:0000256" key="2">
    <source>
        <dbReference type="HAMAP-Rule" id="MF_00338"/>
    </source>
</evidence>
<dbReference type="SUPFAM" id="SSF117782">
    <property type="entry name" value="YbjQ-like"/>
    <property type="match status" value="1"/>
</dbReference>
<dbReference type="PANTHER" id="PTHR34068">
    <property type="entry name" value="UPF0145 PROTEIN YBJQ"/>
    <property type="match status" value="1"/>
</dbReference>
<dbReference type="RefSeq" id="WP_350243185.1">
    <property type="nucleotide sequence ID" value="NZ_CP158299.1"/>
</dbReference>
<reference evidence="3" key="1">
    <citation type="submission" date="2024-06" db="EMBL/GenBank/DDBJ databases">
        <title>Draft Genome Sequence of Deinococcus sonorensis Type Strain KR-87, a Biofilm Producing Representative of the Genus Deinococcus.</title>
        <authorList>
            <person name="Boren L.S."/>
            <person name="Grosso R.A."/>
            <person name="Hugenberg-Cox A.N."/>
            <person name="Hill J.T.E."/>
            <person name="Albert C.M."/>
            <person name="Tuohy J.M."/>
        </authorList>
    </citation>
    <scope>NUCLEOTIDE SEQUENCE</scope>
    <source>
        <strain evidence="3">KR-87</strain>
    </source>
</reference>
<comment type="similarity">
    <text evidence="1 2">Belongs to the UPF0145 family.</text>
</comment>
<dbReference type="InterPro" id="IPR002765">
    <property type="entry name" value="UPF0145_YbjQ-like"/>
</dbReference>
<evidence type="ECO:0000313" key="3">
    <source>
        <dbReference type="EMBL" id="XBV85148.1"/>
    </source>
</evidence>
<dbReference type="Pfam" id="PF01906">
    <property type="entry name" value="YbjQ_1"/>
    <property type="match status" value="1"/>
</dbReference>
<dbReference type="Gene3D" id="3.30.110.70">
    <property type="entry name" value="Hypothetical protein apc22750. Chain B"/>
    <property type="match status" value="1"/>
</dbReference>
<sequence length="121" mass="12863">MTSPSGRPVPSALIVTTTNELEGHRVVQQLGLVRGLTVRSRSVLGNLGASLQTLLGGNITLYTELAEKARAEAYELMVQHARELGANAVLAMRYDANEITDGVTEVLAYGTAVVVEERPGS</sequence>
<organism evidence="3">
    <name type="scientific">Deinococcus sonorensis KR-87</name>
    <dbReference type="NCBI Taxonomy" id="694439"/>
    <lineage>
        <taxon>Bacteria</taxon>
        <taxon>Thermotogati</taxon>
        <taxon>Deinococcota</taxon>
        <taxon>Deinococci</taxon>
        <taxon>Deinococcales</taxon>
        <taxon>Deinococcaceae</taxon>
        <taxon>Deinococcus</taxon>
    </lineage>
</organism>
<dbReference type="PANTHER" id="PTHR34068:SF2">
    <property type="entry name" value="UPF0145 PROTEIN SCO3412"/>
    <property type="match status" value="1"/>
</dbReference>
<dbReference type="KEGG" id="dsc:ABOD76_17150"/>
<protein>
    <recommendedName>
        <fullName evidence="2">UPF0145 protein ABOD76_17150</fullName>
    </recommendedName>
</protein>
<dbReference type="HAMAP" id="MF_00338">
    <property type="entry name" value="UPF0145"/>
    <property type="match status" value="1"/>
</dbReference>
<dbReference type="InterPro" id="IPR035439">
    <property type="entry name" value="UPF0145_dom_sf"/>
</dbReference>